<dbReference type="SMART" id="SM00840">
    <property type="entry name" value="DALR_2"/>
    <property type="match status" value="1"/>
</dbReference>
<dbReference type="Pfam" id="PF09190">
    <property type="entry name" value="DALR_2"/>
    <property type="match status" value="1"/>
</dbReference>
<dbReference type="PANTHER" id="PTHR10890:SF3">
    <property type="entry name" value="CYSTEINE--TRNA LIGASE, CYTOPLASMIC"/>
    <property type="match status" value="1"/>
</dbReference>
<dbReference type="InterPro" id="IPR015803">
    <property type="entry name" value="Cys-tRNA-ligase"/>
</dbReference>
<keyword evidence="9" id="KW-0547">Nucleotide-binding</keyword>
<evidence type="ECO:0000256" key="9">
    <source>
        <dbReference type="ARBA" id="ARBA00022741"/>
    </source>
</evidence>
<accession>A0A6J7E905</accession>
<evidence type="ECO:0000256" key="13">
    <source>
        <dbReference type="ARBA" id="ARBA00023146"/>
    </source>
</evidence>
<dbReference type="NCBIfam" id="TIGR00435">
    <property type="entry name" value="cysS"/>
    <property type="match status" value="1"/>
</dbReference>
<dbReference type="AlphaFoldDB" id="A0A6J7E905"/>
<keyword evidence="12" id="KW-0648">Protein biosynthesis</keyword>
<dbReference type="InterPro" id="IPR015273">
    <property type="entry name" value="Cys-tRNA-synt_Ia_DALR"/>
</dbReference>
<comment type="subcellular location">
    <subcellularLocation>
        <location evidence="2">Cytoplasm</location>
    </subcellularLocation>
</comment>
<reference evidence="16" key="1">
    <citation type="submission" date="2020-05" db="EMBL/GenBank/DDBJ databases">
        <authorList>
            <person name="Chiriac C."/>
            <person name="Salcher M."/>
            <person name="Ghai R."/>
            <person name="Kavagutti S V."/>
        </authorList>
    </citation>
    <scope>NUCLEOTIDE SEQUENCE</scope>
</reference>
<dbReference type="Pfam" id="PF01406">
    <property type="entry name" value="tRNA-synt_1e"/>
    <property type="match status" value="1"/>
</dbReference>
<dbReference type="GO" id="GO:0006423">
    <property type="term" value="P:cysteinyl-tRNA aminoacylation"/>
    <property type="evidence" value="ECO:0007669"/>
    <property type="project" value="InterPro"/>
</dbReference>
<dbReference type="HAMAP" id="MF_00041">
    <property type="entry name" value="Cys_tRNA_synth"/>
    <property type="match status" value="1"/>
</dbReference>
<evidence type="ECO:0000256" key="11">
    <source>
        <dbReference type="ARBA" id="ARBA00022840"/>
    </source>
</evidence>
<keyword evidence="13" id="KW-0030">Aminoacyl-tRNA synthetase</keyword>
<keyword evidence="11" id="KW-0067">ATP-binding</keyword>
<evidence type="ECO:0000256" key="6">
    <source>
        <dbReference type="ARBA" id="ARBA00022490"/>
    </source>
</evidence>
<comment type="similarity">
    <text evidence="3">Belongs to the class-I aminoacyl-tRNA synthetase family.</text>
</comment>
<dbReference type="Gene3D" id="3.40.50.620">
    <property type="entry name" value="HUPs"/>
    <property type="match status" value="1"/>
</dbReference>
<evidence type="ECO:0000256" key="5">
    <source>
        <dbReference type="ARBA" id="ARBA00014738"/>
    </source>
</evidence>
<evidence type="ECO:0000256" key="8">
    <source>
        <dbReference type="ARBA" id="ARBA00022723"/>
    </source>
</evidence>
<comment type="cofactor">
    <cofactor evidence="1">
        <name>Zn(2+)</name>
        <dbReference type="ChEBI" id="CHEBI:29105"/>
    </cofactor>
</comment>
<sequence length="451" mass="49115">MRPIRIHDTLTGNLLPLEPREGNKVGIYACGPTVYGRIHVGNARPFVVFGIFKRFLDSVGYDAKLVANLTDVNDKIYAAANAAGVASTDLANQMADHYRADTDALQIGRPDAEPLATGHIDEIISLIADLVDAGHAYEAEGDVYFSVRSHKAYGELSHRDVDQMDQGEGVQGASIKRDALDFALWKANKPGEDTSWDSPWGPGRPGWHIECSAMAEAELGVDFEVHGGGSDLVFPHHENEQAQTAAARGKPLAKIWMHNGMVRFGEEKMAKSVGNVLLLHEAIEAHGRDAVLLWLLSGHYRQPLSCTDERFVEAQARAARIGELARNLTDGPSPDSLTPYAERFFDSLADDFNTPAALAELFGWVREANRDGEVIGGDGLRAMLSVFALENLLDQTAGDGPDAEALELLTARETARAASDWAEADRIRDELLQRGWTVRDGANGPELISDQ</sequence>
<keyword evidence="8" id="KW-0479">Metal-binding</keyword>
<dbReference type="Pfam" id="PF23493">
    <property type="entry name" value="CysS_C"/>
    <property type="match status" value="1"/>
</dbReference>
<evidence type="ECO:0000256" key="14">
    <source>
        <dbReference type="ARBA" id="ARBA00031499"/>
    </source>
</evidence>
<evidence type="ECO:0000256" key="3">
    <source>
        <dbReference type="ARBA" id="ARBA00005594"/>
    </source>
</evidence>
<evidence type="ECO:0000256" key="10">
    <source>
        <dbReference type="ARBA" id="ARBA00022833"/>
    </source>
</evidence>
<protein>
    <recommendedName>
        <fullName evidence="5">Cysteine--tRNA ligase</fullName>
        <ecNumber evidence="4">6.1.1.16</ecNumber>
    </recommendedName>
    <alternativeName>
        <fullName evidence="14">Cysteinyl-tRNA synthetase</fullName>
    </alternativeName>
</protein>
<keyword evidence="7" id="KW-0436">Ligase</keyword>
<name>A0A6J7E905_9ZZZZ</name>
<feature type="domain" description="Cysteinyl-tRNA synthetase class Ia DALR" evidence="15">
    <location>
        <begin position="343"/>
        <end position="393"/>
    </location>
</feature>
<dbReference type="SUPFAM" id="SSF47323">
    <property type="entry name" value="Anticodon-binding domain of a subclass of class I aminoacyl-tRNA synthetases"/>
    <property type="match status" value="1"/>
</dbReference>
<dbReference type="PANTHER" id="PTHR10890">
    <property type="entry name" value="CYSTEINYL-TRNA SYNTHETASE"/>
    <property type="match status" value="1"/>
</dbReference>
<evidence type="ECO:0000256" key="7">
    <source>
        <dbReference type="ARBA" id="ARBA00022598"/>
    </source>
</evidence>
<dbReference type="InterPro" id="IPR014729">
    <property type="entry name" value="Rossmann-like_a/b/a_fold"/>
</dbReference>
<dbReference type="EMBL" id="CAFBLU010000018">
    <property type="protein sequence ID" value="CAB4877775.1"/>
    <property type="molecule type" value="Genomic_DNA"/>
</dbReference>
<dbReference type="PRINTS" id="PR00983">
    <property type="entry name" value="TRNASYNTHCYS"/>
</dbReference>
<dbReference type="GO" id="GO:0004817">
    <property type="term" value="F:cysteine-tRNA ligase activity"/>
    <property type="evidence" value="ECO:0007669"/>
    <property type="project" value="UniProtKB-EC"/>
</dbReference>
<proteinExistence type="inferred from homology"/>
<dbReference type="EC" id="6.1.1.16" evidence="4"/>
<evidence type="ECO:0000256" key="2">
    <source>
        <dbReference type="ARBA" id="ARBA00004496"/>
    </source>
</evidence>
<dbReference type="GO" id="GO:0005524">
    <property type="term" value="F:ATP binding"/>
    <property type="evidence" value="ECO:0007669"/>
    <property type="project" value="UniProtKB-KW"/>
</dbReference>
<organism evidence="16">
    <name type="scientific">freshwater metagenome</name>
    <dbReference type="NCBI Taxonomy" id="449393"/>
    <lineage>
        <taxon>unclassified sequences</taxon>
        <taxon>metagenomes</taxon>
        <taxon>ecological metagenomes</taxon>
    </lineage>
</organism>
<evidence type="ECO:0000256" key="12">
    <source>
        <dbReference type="ARBA" id="ARBA00022917"/>
    </source>
</evidence>
<gene>
    <name evidence="16" type="ORF">UFOPK3444_01124</name>
</gene>
<evidence type="ECO:0000313" key="16">
    <source>
        <dbReference type="EMBL" id="CAB4877775.1"/>
    </source>
</evidence>
<dbReference type="GO" id="GO:0046872">
    <property type="term" value="F:metal ion binding"/>
    <property type="evidence" value="ECO:0007669"/>
    <property type="project" value="UniProtKB-KW"/>
</dbReference>
<dbReference type="InterPro" id="IPR056411">
    <property type="entry name" value="CysS_C"/>
</dbReference>
<dbReference type="InterPro" id="IPR009080">
    <property type="entry name" value="tRNAsynth_Ia_anticodon-bd"/>
</dbReference>
<keyword evidence="10" id="KW-0862">Zinc</keyword>
<evidence type="ECO:0000256" key="1">
    <source>
        <dbReference type="ARBA" id="ARBA00001947"/>
    </source>
</evidence>
<dbReference type="InterPro" id="IPR024909">
    <property type="entry name" value="Cys-tRNA/MSH_ligase"/>
</dbReference>
<keyword evidence="6" id="KW-0963">Cytoplasm</keyword>
<dbReference type="Gene3D" id="1.20.120.1910">
    <property type="entry name" value="Cysteine-tRNA ligase, C-terminal anti-codon recognition domain"/>
    <property type="match status" value="1"/>
</dbReference>
<evidence type="ECO:0000259" key="15">
    <source>
        <dbReference type="SMART" id="SM00840"/>
    </source>
</evidence>
<dbReference type="InterPro" id="IPR032678">
    <property type="entry name" value="tRNA-synt_1_cat_dom"/>
</dbReference>
<dbReference type="SUPFAM" id="SSF52374">
    <property type="entry name" value="Nucleotidylyl transferase"/>
    <property type="match status" value="1"/>
</dbReference>
<dbReference type="GO" id="GO:0005829">
    <property type="term" value="C:cytosol"/>
    <property type="evidence" value="ECO:0007669"/>
    <property type="project" value="TreeGrafter"/>
</dbReference>
<evidence type="ECO:0000256" key="4">
    <source>
        <dbReference type="ARBA" id="ARBA00012832"/>
    </source>
</evidence>